<dbReference type="InterPro" id="IPR004839">
    <property type="entry name" value="Aminotransferase_I/II_large"/>
</dbReference>
<keyword evidence="3 5" id="KW-0808">Transferase</keyword>
<dbReference type="PANTHER" id="PTHR42832:SF3">
    <property type="entry name" value="L-GLUTAMINE--4-(METHYLSULFANYL)-2-OXOBUTANOATE AMINOTRANSFERASE"/>
    <property type="match status" value="1"/>
</dbReference>
<protein>
    <submittedName>
        <fullName evidence="5">N-succinyl-L,L-diaminopimelate aminotransferase alternative</fullName>
        <ecNumber evidence="5">2.6.1.17</ecNumber>
    </submittedName>
</protein>
<dbReference type="GO" id="GO:0030170">
    <property type="term" value="F:pyridoxal phosphate binding"/>
    <property type="evidence" value="ECO:0007669"/>
    <property type="project" value="InterPro"/>
</dbReference>
<dbReference type="InterPro" id="IPR050881">
    <property type="entry name" value="LL-DAP_aminotransferase"/>
</dbReference>
<dbReference type="Gene3D" id="3.40.640.10">
    <property type="entry name" value="Type I PLP-dependent aspartate aminotransferase-like (Major domain)"/>
    <property type="match status" value="1"/>
</dbReference>
<dbReference type="EMBL" id="FPHD01000015">
    <property type="protein sequence ID" value="SFV51517.1"/>
    <property type="molecule type" value="Genomic_DNA"/>
</dbReference>
<dbReference type="CDD" id="cd00609">
    <property type="entry name" value="AAT_like"/>
    <property type="match status" value="1"/>
</dbReference>
<reference evidence="5" key="1">
    <citation type="submission" date="2016-10" db="EMBL/GenBank/DDBJ databases">
        <authorList>
            <person name="de Groot N.N."/>
        </authorList>
    </citation>
    <scope>NUCLEOTIDE SEQUENCE</scope>
</reference>
<name>A0A1W1BDF0_9ZZZZ</name>
<evidence type="ECO:0000256" key="2">
    <source>
        <dbReference type="ARBA" id="ARBA00022576"/>
    </source>
</evidence>
<accession>A0A1W1BDF0</accession>
<keyword evidence="2 5" id="KW-0032">Aminotransferase</keyword>
<dbReference type="GO" id="GO:0009016">
    <property type="term" value="F:succinyldiaminopimelate transaminase activity"/>
    <property type="evidence" value="ECO:0007669"/>
    <property type="project" value="UniProtKB-EC"/>
</dbReference>
<dbReference type="EC" id="2.6.1.17" evidence="5"/>
<dbReference type="InterPro" id="IPR015421">
    <property type="entry name" value="PyrdxlP-dep_Trfase_major"/>
</dbReference>
<evidence type="ECO:0000256" key="1">
    <source>
        <dbReference type="ARBA" id="ARBA00001933"/>
    </source>
</evidence>
<evidence type="ECO:0000259" key="4">
    <source>
        <dbReference type="Pfam" id="PF00155"/>
    </source>
</evidence>
<dbReference type="SUPFAM" id="SSF53383">
    <property type="entry name" value="PLP-dependent transferases"/>
    <property type="match status" value="1"/>
</dbReference>
<dbReference type="Pfam" id="PF00155">
    <property type="entry name" value="Aminotran_1_2"/>
    <property type="match status" value="1"/>
</dbReference>
<dbReference type="InterPro" id="IPR015422">
    <property type="entry name" value="PyrdxlP-dep_Trfase_small"/>
</dbReference>
<gene>
    <name evidence="5" type="ORF">MNB_SV-8-745</name>
</gene>
<dbReference type="Gene3D" id="3.90.1150.10">
    <property type="entry name" value="Aspartate Aminotransferase, domain 1"/>
    <property type="match status" value="1"/>
</dbReference>
<sequence>MNFETYPFEKLNLLLENVEPNSDYTPLSLTIGEPQFDTPQFILDALNKSASLLNKYPKTAGETELREGMLKYLENRFGLHLENRQIIPTFGTREVLFNFPQFLLYDIENPVMVFPNPFYQIYEGAAKACRAEVIYLNLNEANDFQPEVNEEALAKADFVILNSPNNPTSSVMPMDALKQWVKLALKHDFVLLNDECYADLYLNKPLPSLLNASIEAGNESFKNILVINSISKRSSAPGLRSGFIAGDAEILKAYMVYRTYVGCASPLPLQHAATVAWADQTHVDVFRKKYKKNFDIAKEVLGVDAPEATFYIWLKVEDEIDFTVKLYQEYNLKVIPGSFLGREGEGKGYIRLALVYEADKTREALERIKLALENN</sequence>
<organism evidence="5">
    <name type="scientific">hydrothermal vent metagenome</name>
    <dbReference type="NCBI Taxonomy" id="652676"/>
    <lineage>
        <taxon>unclassified sequences</taxon>
        <taxon>metagenomes</taxon>
        <taxon>ecological metagenomes</taxon>
    </lineage>
</organism>
<dbReference type="AlphaFoldDB" id="A0A1W1BDF0"/>
<feature type="domain" description="Aminotransferase class I/classII large" evidence="4">
    <location>
        <begin position="27"/>
        <end position="368"/>
    </location>
</feature>
<comment type="cofactor">
    <cofactor evidence="1">
        <name>pyridoxal 5'-phosphate</name>
        <dbReference type="ChEBI" id="CHEBI:597326"/>
    </cofactor>
</comment>
<proteinExistence type="predicted"/>
<dbReference type="NCBIfam" id="NF004494">
    <property type="entry name" value="PRK05839.1"/>
    <property type="match status" value="1"/>
</dbReference>
<evidence type="ECO:0000313" key="5">
    <source>
        <dbReference type="EMBL" id="SFV51517.1"/>
    </source>
</evidence>
<dbReference type="InterPro" id="IPR015424">
    <property type="entry name" value="PyrdxlP-dep_Trfase"/>
</dbReference>
<evidence type="ECO:0000256" key="3">
    <source>
        <dbReference type="ARBA" id="ARBA00022679"/>
    </source>
</evidence>
<dbReference type="PANTHER" id="PTHR42832">
    <property type="entry name" value="AMINO ACID AMINOTRANSFERASE"/>
    <property type="match status" value="1"/>
</dbReference>